<organism evidence="2 3">
    <name type="scientific">Liparis tanakae</name>
    <name type="common">Tanaka's snailfish</name>
    <dbReference type="NCBI Taxonomy" id="230148"/>
    <lineage>
        <taxon>Eukaryota</taxon>
        <taxon>Metazoa</taxon>
        <taxon>Chordata</taxon>
        <taxon>Craniata</taxon>
        <taxon>Vertebrata</taxon>
        <taxon>Euteleostomi</taxon>
        <taxon>Actinopterygii</taxon>
        <taxon>Neopterygii</taxon>
        <taxon>Teleostei</taxon>
        <taxon>Neoteleostei</taxon>
        <taxon>Acanthomorphata</taxon>
        <taxon>Eupercaria</taxon>
        <taxon>Perciformes</taxon>
        <taxon>Cottioidei</taxon>
        <taxon>Cottales</taxon>
        <taxon>Liparidae</taxon>
        <taxon>Liparis</taxon>
    </lineage>
</organism>
<feature type="region of interest" description="Disordered" evidence="1">
    <location>
        <begin position="1"/>
        <end position="42"/>
    </location>
</feature>
<dbReference type="EMBL" id="SRLO01000428">
    <property type="protein sequence ID" value="TNN56461.1"/>
    <property type="molecule type" value="Genomic_DNA"/>
</dbReference>
<proteinExistence type="predicted"/>
<feature type="compositionally biased region" description="Basic and acidic residues" evidence="1">
    <location>
        <begin position="24"/>
        <end position="42"/>
    </location>
</feature>
<evidence type="ECO:0000313" key="3">
    <source>
        <dbReference type="Proteomes" id="UP000314294"/>
    </source>
</evidence>
<protein>
    <submittedName>
        <fullName evidence="2">Uncharacterized protein</fullName>
    </submittedName>
</protein>
<feature type="compositionally biased region" description="Polar residues" evidence="1">
    <location>
        <begin position="1"/>
        <end position="10"/>
    </location>
</feature>
<dbReference type="OrthoDB" id="10676072at2759"/>
<accession>A0A4Z2GT35</accession>
<evidence type="ECO:0000256" key="1">
    <source>
        <dbReference type="SAM" id="MobiDB-lite"/>
    </source>
</evidence>
<sequence length="351" mass="37879">MSPLVTTTRRSVGAEPGVGPRRCTGVDREERRRRRDGGSLRRDEPRAFAEVIPGVVPAAGARRAAGRLAVAQGVAAVVDAADHRAGALATRPGSQRPRRRAAPLPTRVELVQQRAVEREAAVKRPAGGQNRAARVRPRRPIYVASATQHASLLQQPLVIGVVEPVYGPKQTPRLPPAVRRVTISGGLVRAAAGAAAAAPGRPVGLRHVAFTVYVAAVYVRDRGAAAFVCPAGWTWVEELLLLLVLSGLNRVRTGRRRDVVEAVGGRGDKVRTRSRFEGAASFPSWSYLNRKEEPLVKRMGLGLALGSSKSRKKAWYSTQIFQNTLQQSRLAMANSSVSWWALCWKTAEAAA</sequence>
<name>A0A4Z2GT35_9TELE</name>
<dbReference type="Proteomes" id="UP000314294">
    <property type="component" value="Unassembled WGS sequence"/>
</dbReference>
<dbReference type="AlphaFoldDB" id="A0A4Z2GT35"/>
<evidence type="ECO:0000313" key="2">
    <source>
        <dbReference type="EMBL" id="TNN56461.1"/>
    </source>
</evidence>
<reference evidence="2 3" key="1">
    <citation type="submission" date="2019-03" db="EMBL/GenBank/DDBJ databases">
        <title>First draft genome of Liparis tanakae, snailfish: a comprehensive survey of snailfish specific genes.</title>
        <authorList>
            <person name="Kim W."/>
            <person name="Song I."/>
            <person name="Jeong J.-H."/>
            <person name="Kim D."/>
            <person name="Kim S."/>
            <person name="Ryu S."/>
            <person name="Song J.Y."/>
            <person name="Lee S.K."/>
        </authorList>
    </citation>
    <scope>NUCLEOTIDE SEQUENCE [LARGE SCALE GENOMIC DNA]</scope>
    <source>
        <tissue evidence="2">Muscle</tissue>
    </source>
</reference>
<keyword evidence="3" id="KW-1185">Reference proteome</keyword>
<gene>
    <name evidence="2" type="ORF">EYF80_033331</name>
</gene>
<comment type="caution">
    <text evidence="2">The sequence shown here is derived from an EMBL/GenBank/DDBJ whole genome shotgun (WGS) entry which is preliminary data.</text>
</comment>